<keyword evidence="1" id="KW-0812">Transmembrane</keyword>
<feature type="transmembrane region" description="Helical" evidence="1">
    <location>
        <begin position="115"/>
        <end position="134"/>
    </location>
</feature>
<feature type="transmembrane region" description="Helical" evidence="1">
    <location>
        <begin position="141"/>
        <end position="163"/>
    </location>
</feature>
<dbReference type="Proteomes" id="UP000519897">
    <property type="component" value="Unassembled WGS sequence"/>
</dbReference>
<gene>
    <name evidence="2" type="ORF">GGQ72_003465</name>
</gene>
<feature type="transmembrane region" description="Helical" evidence="1">
    <location>
        <begin position="88"/>
        <end position="109"/>
    </location>
</feature>
<evidence type="ECO:0000256" key="1">
    <source>
        <dbReference type="SAM" id="Phobius"/>
    </source>
</evidence>
<keyword evidence="3" id="KW-1185">Reference proteome</keyword>
<keyword evidence="1" id="KW-0472">Membrane</keyword>
<feature type="transmembrane region" description="Helical" evidence="1">
    <location>
        <begin position="58"/>
        <end position="76"/>
    </location>
</feature>
<dbReference type="AlphaFoldDB" id="A0A7W6LIB7"/>
<evidence type="ECO:0000313" key="3">
    <source>
        <dbReference type="Proteomes" id="UP000519897"/>
    </source>
</evidence>
<reference evidence="2 3" key="1">
    <citation type="submission" date="2020-08" db="EMBL/GenBank/DDBJ databases">
        <title>Genomic Encyclopedia of Type Strains, Phase IV (KMG-IV): sequencing the most valuable type-strain genomes for metagenomic binning, comparative biology and taxonomic classification.</title>
        <authorList>
            <person name="Goeker M."/>
        </authorList>
    </citation>
    <scope>NUCLEOTIDE SEQUENCE [LARGE SCALE GENOMIC DNA]</scope>
    <source>
        <strain evidence="2 3">DSM 29514</strain>
    </source>
</reference>
<accession>A0A7W6LIB7</accession>
<organism evidence="2 3">
    <name type="scientific">Rhizobium rhizoryzae</name>
    <dbReference type="NCBI Taxonomy" id="451876"/>
    <lineage>
        <taxon>Bacteria</taxon>
        <taxon>Pseudomonadati</taxon>
        <taxon>Pseudomonadota</taxon>
        <taxon>Alphaproteobacteria</taxon>
        <taxon>Hyphomicrobiales</taxon>
        <taxon>Rhizobiaceae</taxon>
        <taxon>Rhizobium/Agrobacterium group</taxon>
        <taxon>Rhizobium</taxon>
    </lineage>
</organism>
<comment type="caution">
    <text evidence="2">The sequence shown here is derived from an EMBL/GenBank/DDBJ whole genome shotgun (WGS) entry which is preliminary data.</text>
</comment>
<name>A0A7W6LIB7_9HYPH</name>
<dbReference type="RefSeq" id="WP_165130764.1">
    <property type="nucleotide sequence ID" value="NZ_CP049249.1"/>
</dbReference>
<proteinExistence type="predicted"/>
<evidence type="ECO:0000313" key="2">
    <source>
        <dbReference type="EMBL" id="MBB4144903.1"/>
    </source>
</evidence>
<feature type="transmembrane region" description="Helical" evidence="1">
    <location>
        <begin position="21"/>
        <end position="38"/>
    </location>
</feature>
<dbReference type="EMBL" id="JACIEC010000005">
    <property type="protein sequence ID" value="MBB4144903.1"/>
    <property type="molecule type" value="Genomic_DNA"/>
</dbReference>
<evidence type="ECO:0008006" key="4">
    <source>
        <dbReference type="Google" id="ProtNLM"/>
    </source>
</evidence>
<sequence>MNEIEPRQRDAGRAIKAPQNFAGGLALAGVAGLALWLLSDLNAGSLSEMGSALLPRALAIGVGSLGLIIAGVALVRHGSAIEKTELRGTVFVLLSIGFFAATISSWRIGPVNVPGLGLMVSAPFAIIIAGFATPEARLRELLALAFGLTPVCMLMFGDLLNLPIPILPAFLIDSLPEGWSQKLVLRVTAAVMLCISAGLFATERHLSNSTVDGKQD</sequence>
<feature type="transmembrane region" description="Helical" evidence="1">
    <location>
        <begin position="183"/>
        <end position="201"/>
    </location>
</feature>
<protein>
    <recommendedName>
        <fullName evidence="4">Tripartite tricarboxylate transporter TctB family protein</fullName>
    </recommendedName>
</protein>
<keyword evidence="1" id="KW-1133">Transmembrane helix</keyword>